<comment type="caution">
    <text evidence="3">The sequence shown here is derived from an EMBL/GenBank/DDBJ whole genome shotgun (WGS) entry which is preliminary data.</text>
</comment>
<dbReference type="AlphaFoldDB" id="A0A7K3NP12"/>
<accession>A0A7K3NP12</accession>
<dbReference type="GO" id="GO:0080146">
    <property type="term" value="F:L-cysteine desulfhydrase activity"/>
    <property type="evidence" value="ECO:0007669"/>
    <property type="project" value="TreeGrafter"/>
</dbReference>
<keyword evidence="4" id="KW-1185">Reference proteome</keyword>
<gene>
    <name evidence="3" type="ORF">G3N56_09320</name>
</gene>
<dbReference type="PANTHER" id="PTHR30501:SF2">
    <property type="entry name" value="UPF0597 PROTEIN YHAM"/>
    <property type="match status" value="1"/>
</dbReference>
<organism evidence="3 4">
    <name type="scientific">Desulfolutivibrio sulfodismutans</name>
    <dbReference type="NCBI Taxonomy" id="63561"/>
    <lineage>
        <taxon>Bacteria</taxon>
        <taxon>Pseudomonadati</taxon>
        <taxon>Thermodesulfobacteriota</taxon>
        <taxon>Desulfovibrionia</taxon>
        <taxon>Desulfovibrionales</taxon>
        <taxon>Desulfovibrionaceae</taxon>
        <taxon>Desulfolutivibrio</taxon>
    </lineage>
</organism>
<dbReference type="InterPro" id="IPR021144">
    <property type="entry name" value="UPF0597"/>
</dbReference>
<feature type="domain" description="Serine dehydratase-like alpha subunit" evidence="2">
    <location>
        <begin position="155"/>
        <end position="434"/>
    </location>
</feature>
<evidence type="ECO:0000259" key="2">
    <source>
        <dbReference type="Pfam" id="PF03313"/>
    </source>
</evidence>
<evidence type="ECO:0000256" key="1">
    <source>
        <dbReference type="HAMAP-Rule" id="MF_01845"/>
    </source>
</evidence>
<protein>
    <recommendedName>
        <fullName evidence="1">UPF0597 protein G3N56_09320</fullName>
    </recommendedName>
</protein>
<comment type="similarity">
    <text evidence="1">Belongs to the UPF0597 family.</text>
</comment>
<proteinExistence type="inferred from homology"/>
<dbReference type="InterPro" id="IPR005130">
    <property type="entry name" value="Ser_deHydtase-like_asu"/>
</dbReference>
<name>A0A7K3NP12_9BACT</name>
<reference evidence="3 4" key="1">
    <citation type="submission" date="2020-02" db="EMBL/GenBank/DDBJ databases">
        <title>Comparative genomics of sulfur disproportionating microorganisms.</title>
        <authorList>
            <person name="Ward L.M."/>
            <person name="Bertran E."/>
            <person name="Johnston D.T."/>
        </authorList>
    </citation>
    <scope>NUCLEOTIDE SEQUENCE [LARGE SCALE GENOMIC DNA]</scope>
    <source>
        <strain evidence="3 4">DSM 3696</strain>
    </source>
</reference>
<dbReference type="RefSeq" id="WP_163301987.1">
    <property type="nucleotide sequence ID" value="NZ_JAAGRQ010000032.1"/>
</dbReference>
<dbReference type="EMBL" id="JAAGRQ010000032">
    <property type="protein sequence ID" value="NDY56939.1"/>
    <property type="molecule type" value="Genomic_DNA"/>
</dbReference>
<sequence length="442" mass="45367">MGFSLKDILHDKAWQLLRLETDPGLGCTEPAAIGLCAAVAAAILQSREPDAIVVMTDPNIYKNAMGVSIPNANSEAGIPLAAALGAVAGEPSQRLQIFSTVTPDDLEKAQALVRQGKVTAGIAPETTGLYVKVAITAGEHTAWAVVSGRHDHVASRGLDGREMGCDENSGPSSSDSGLVALEEWLLGMTVPELVTLVDEMDSADLEYVREGLALNEALVEYGLAHGPGIAVGRTQLGLIRQGLVKKDMVVWAGVRTASGIDSRMGGAPLPAMTLAGSGNQCIAAGIPVVTVAQYADMEDQTLAVRAVMLSYLITCSIKAGVGRLSALCGSGMAGGAGVAAATAYLFGGTMEKIGGAIKNHIAAFCPVACDGAKTSCALKVGEMAAAAVKNGLLALSGCIVRATDGVVDKSPEQTMRNLGIIAKKGLCGLDPVILDIMLHKQV</sequence>
<dbReference type="PANTHER" id="PTHR30501">
    <property type="entry name" value="UPF0597 PROTEIN YHAM"/>
    <property type="match status" value="1"/>
</dbReference>
<dbReference type="HAMAP" id="MF_01845">
    <property type="entry name" value="UPF0597"/>
    <property type="match status" value="1"/>
</dbReference>
<dbReference type="Pfam" id="PF03313">
    <property type="entry name" value="SDH_alpha"/>
    <property type="match status" value="1"/>
</dbReference>
<dbReference type="PIRSF" id="PIRSF006054">
    <property type="entry name" value="UCP006054"/>
    <property type="match status" value="1"/>
</dbReference>
<evidence type="ECO:0000313" key="3">
    <source>
        <dbReference type="EMBL" id="NDY56939.1"/>
    </source>
</evidence>
<dbReference type="GO" id="GO:0019450">
    <property type="term" value="P:L-cysteine catabolic process to pyruvate"/>
    <property type="evidence" value="ECO:0007669"/>
    <property type="project" value="TreeGrafter"/>
</dbReference>
<evidence type="ECO:0000313" key="4">
    <source>
        <dbReference type="Proteomes" id="UP000469724"/>
    </source>
</evidence>
<dbReference type="Proteomes" id="UP000469724">
    <property type="component" value="Unassembled WGS sequence"/>
</dbReference>